<organism evidence="1 2">
    <name type="scientific">Flavobacterium succinicans</name>
    <dbReference type="NCBI Taxonomy" id="29536"/>
    <lineage>
        <taxon>Bacteria</taxon>
        <taxon>Pseudomonadati</taxon>
        <taxon>Bacteroidota</taxon>
        <taxon>Flavobacteriia</taxon>
        <taxon>Flavobacteriales</taxon>
        <taxon>Flavobacteriaceae</taxon>
        <taxon>Flavobacterium</taxon>
    </lineage>
</organism>
<dbReference type="EMBL" id="FOUT01000003">
    <property type="protein sequence ID" value="SFM86216.1"/>
    <property type="molecule type" value="Genomic_DNA"/>
</dbReference>
<gene>
    <name evidence="1" type="ORF">SAMN05444143_10387</name>
</gene>
<proteinExistence type="predicted"/>
<protein>
    <submittedName>
        <fullName evidence="1">Uncharacterized protein</fullName>
    </submittedName>
</protein>
<keyword evidence="2" id="KW-1185">Reference proteome</keyword>
<dbReference type="Proteomes" id="UP000182961">
    <property type="component" value="Unassembled WGS sequence"/>
</dbReference>
<accession>A0A1I4UB55</accession>
<sequence length="43" mass="5444">MKKFTVNHKKMQPQPKVLIYKFRTFFLEYTDQFLYIFKILKKI</sequence>
<evidence type="ECO:0000313" key="1">
    <source>
        <dbReference type="EMBL" id="SFM86216.1"/>
    </source>
</evidence>
<dbReference type="AlphaFoldDB" id="A0A1I4UB55"/>
<name>A0A1I4UB55_9FLAO</name>
<reference evidence="2" key="1">
    <citation type="submission" date="2016-10" db="EMBL/GenBank/DDBJ databases">
        <authorList>
            <person name="Varghese N."/>
            <person name="Submissions S."/>
        </authorList>
    </citation>
    <scope>NUCLEOTIDE SEQUENCE [LARGE SCALE GENOMIC DNA]</scope>
    <source>
        <strain evidence="2">DSM 4002</strain>
    </source>
</reference>
<evidence type="ECO:0000313" key="2">
    <source>
        <dbReference type="Proteomes" id="UP000182961"/>
    </source>
</evidence>